<dbReference type="SMART" id="SM00912">
    <property type="entry name" value="Haemagg_act"/>
    <property type="match status" value="1"/>
</dbReference>
<accession>A0A261TH85</accession>
<evidence type="ECO:0000313" key="5">
    <source>
        <dbReference type="Proteomes" id="UP000216913"/>
    </source>
</evidence>
<feature type="compositionally biased region" description="Polar residues" evidence="1">
    <location>
        <begin position="2541"/>
        <end position="2554"/>
    </location>
</feature>
<feature type="region of interest" description="Disordered" evidence="1">
    <location>
        <begin position="1844"/>
        <end position="1900"/>
    </location>
</feature>
<dbReference type="SUPFAM" id="SSF51126">
    <property type="entry name" value="Pectin lyase-like"/>
    <property type="match status" value="1"/>
</dbReference>
<dbReference type="Proteomes" id="UP000216913">
    <property type="component" value="Unassembled WGS sequence"/>
</dbReference>
<proteinExistence type="predicted"/>
<organism evidence="4 5">
    <name type="scientific">Bordetella genomosp. 5</name>
    <dbReference type="NCBI Taxonomy" id="1395608"/>
    <lineage>
        <taxon>Bacteria</taxon>
        <taxon>Pseudomonadati</taxon>
        <taxon>Pseudomonadota</taxon>
        <taxon>Betaproteobacteria</taxon>
        <taxon>Burkholderiales</taxon>
        <taxon>Alcaligenaceae</taxon>
        <taxon>Bordetella</taxon>
    </lineage>
</organism>
<keyword evidence="5" id="KW-1185">Reference proteome</keyword>
<dbReference type="InterPro" id="IPR025157">
    <property type="entry name" value="Hemagglutinin_rpt"/>
</dbReference>
<feature type="compositionally biased region" description="Low complexity" evidence="1">
    <location>
        <begin position="1883"/>
        <end position="1899"/>
    </location>
</feature>
<feature type="domain" description="Filamentous haemagglutinin FhaB/tRNA nuclease CdiA-like TPS" evidence="3">
    <location>
        <begin position="44"/>
        <end position="164"/>
    </location>
</feature>
<protein>
    <submittedName>
        <fullName evidence="4">Filamentous hemagglutinin</fullName>
    </submittedName>
</protein>
<feature type="region of interest" description="Disordered" evidence="1">
    <location>
        <begin position="2522"/>
        <end position="2569"/>
    </location>
</feature>
<dbReference type="OrthoDB" id="5666689at2"/>
<feature type="compositionally biased region" description="Low complexity" evidence="1">
    <location>
        <begin position="1844"/>
        <end position="1859"/>
    </location>
</feature>
<name>A0A261TH85_9BORD</name>
<sequence length="2678" mass="275268">MTKCRALIAWLLLFTQVWTPALAQTLPIQVDPGAPGQRPFVSKSQGVPVVNIAPPSAGGVSNNRYLQFNVGPGGVVLNNSGGSSQTQLAGPVTGNPMLGNQRATTILNQVTANNPSRLQGLIEVAGHRANVIVANPAGLTCNGCGFLNANRATLTTGKPILGPDGALQFDVTRGHIGIEGLGLNASNLSRVDLLSRSLELNAGLWAGHLDVVTGTIRVDYGTGAYSVIAGEGSAPAFALDTAALGGMYANSIRLVGTEAGVGVNVGGNLTAMTGALELDVNGELRVRSEGRLQSAQGLQLRATTIANDGTIVAARDLSLVSSGTLTNTGGVSAGSALTFSANRGLSNTGAMSSVGDTTVNASAFSNTGTITAGQRNDGSLGNAELRVTSALVHNTGTLVAGGNARITADAITLDGGKVVAGDLLSLQTAGALSNRGGTAHGRGVEVHAATIVNQGGALTSDTALSLRTGALDNRSGTVAARSALRVQAETIDNRAGKLAADGALTLSGSTLDNRDRGVIAGDTLALGLTQSIDNRGGVLQAQGALDANPAGALNNAAGEIYGKNIDVSAATFDNTGGRIVASGTLAVRAQDLLDNSRGTMAARGEAMLGAQRLTNTGGLIAAQGITLANLGVLDNSGGLLQADGTLGITAGSVLNRDTAPASGASLGIIARHVQIDATSVDNQRGRIGASETLTVSTGAFDNTSGLIGSDGTAGLNVSALNNVAGTVAAGGSLTLKTGALDNTGRIHAGGDLTLDATSLSNHATGEIVARGSNVLNVAGTLANAGLIDGGFTRISANEVTNTGRIYGDRVAIQTPTLKNEPNAVIASRGDLDLGVNTLINREHALIYAGGDMGIGGALDASHRAAGEATLVSNDSATIEVAGNAHITAALLRNRNLHFASETVETGRQSKWYYRFQGSDEIHDGTGMWFCNIVKSICGQTPSFLGEYHERRLLLPSERYPQSRYGPPFDYSNIQGDDLGRRGESAPIGLAYTPAGRGSSGGDADLTITWPATFMYKPDAKIWEVFGIERPSGVREPVGLDQCAPDCAALQAQQAAYDRDLTLYEALNAEIRAFNKDFLNNRMVKDFFYYEVVEITRETRITSSDPGKILVGGDARLAGHVVNDMSQIVAGGTLAVTGGQLDNIGAAGERVTRLVGEAVWTYDSDGRKHSKSPYDAVISSERIDVGLGVTRQNTGAVPTNASPGATAQVPPAQVVRVSMPGGRSISVVTLPPVIPTTSLYRVIGAPNAPYLVETDTRFIGQRSVLSSDFLFQQLNQDPGHVLKRLGDGFYEQSLVAEQIRLGTGQRFVGDYTDNESQYKALMQAGAEFAKKFGLTIGVALSEEQMKHLTSDIVWMVEQTVTLPDGSRQKVLAPQVYLVLKPGDLKGDGTLMAGRDTVIEVSGNVNNSGTLGARQALVVSAENINNTIGTVQGKTVDLAARTDITNVAGLIKGDDVSLSAGRDVNLLATTRSFQAGDVLRGMRGTAVDGVARIDAKNLEVQAGRDINARTAVIRAEGDARLQAGNDINLTTTQTTYSESYYRKPRNSSNLNVTSEIGSQFSAGGDFTMIAGRDVNARAAEVSADGRLSVGAGRDINLQAGQKSSHSYVETYLKKRGFMSSRSRHTREQSDWTESLSTTFTGDMLVMMAGRDVNVTGSNAGAQNDMIVSADRNVNIVTAQNSSTDLYYEKTKKSGFGAMGGLSYGSSQTTRTVDTQRGMNTGSLLGSVEGDVLINAGGSLRVMGSDIIARRGDISLVASDVTIGAVSNTMRQREVFEAKQSGLTVTASSPIIDAAKTGVRMAEKAKKSGNAVMATLAGGTTVLAASNAYDEIKSAEAAARQASLASSPASAGSGANAPTGSPNPDAGVSALDKAGGGSIKISYGNSKSTSTTERSSSTSAGSKVTAGNDLTIIARGAGSDSDITVTGSTLAAGRNAVLKADGDVLLEAAKNLYEEKTRTKSSGASLGISIGTGQQNGIAFEAGMNRSRAKEDGKDNGWTNSSLVAGNTLAIQSGGNTTLSGAAGRADQIIASVGGNLLIESLQDSSRFKSSQSNASVSVSLCIPPLCYGTSSGSLSVGAGYMKSNLDSVTSQAGLWAGDRGFQIDVKGNTSLIGAVIGSSEKAVNDNLNQLATGTLITKDIKNKAEYKAAQASLTLSPSMSKPGLGPPAVAGAYKNATSTTESAISGGTILIRDAVAQRDLTGMTVPETIAKVNRDTSDTLNTLKPIFDKEKIEAGLEIALELQRQAGTFLANRAKEAEAEQTRIGNELAEELQKGKDAGKIARLAKELETASNWAPGGQYRLIATAIMGGISGNISASAVDMVRSSAAAYLQGLGAQQVKAFTASLGDDAAGIAARAALHALVACGGGSVTGSCGASALGAASATVVAALLDKLDKANTAEEREQRINLITSLLAGVAGSLGSDLSALVGSAQLELENNSLALKMGARGIAVCARFPACLSGLAKVGLKEFAEALNSPAFKALVAAKVLQGMSESGAEAAATAELVALLASSSAMVIDKPAGAGAIPGKPSEPPKTDSVLVNPDTSGTVDTTTPGSPAQPVATGERLENPVDSGEQYGDGTLINPIPDVVGPDLIYNVRNADGSPAKVIQTGGRTINSTAAKILNKEFGKNLHAREWGRALEALKRELLLGNDHHGRLLSNGDYQSQTGEWLGNIGEGIH</sequence>
<evidence type="ECO:0000256" key="2">
    <source>
        <dbReference type="SAM" id="SignalP"/>
    </source>
</evidence>
<dbReference type="GO" id="GO:0003824">
    <property type="term" value="F:catalytic activity"/>
    <property type="evidence" value="ECO:0007669"/>
    <property type="project" value="UniProtKB-ARBA"/>
</dbReference>
<dbReference type="Pfam" id="PF05594">
    <property type="entry name" value="Fil_haemagg"/>
    <property type="match status" value="7"/>
</dbReference>
<dbReference type="InterPro" id="IPR012334">
    <property type="entry name" value="Pectin_lyas_fold"/>
</dbReference>
<dbReference type="Pfam" id="PF13332">
    <property type="entry name" value="Fil_haemagg_2"/>
    <property type="match status" value="4"/>
</dbReference>
<dbReference type="NCBIfam" id="TIGR01731">
    <property type="entry name" value="fil_hemag_20aa"/>
    <property type="match status" value="18"/>
</dbReference>
<evidence type="ECO:0000256" key="1">
    <source>
        <dbReference type="SAM" id="MobiDB-lite"/>
    </source>
</evidence>
<dbReference type="InterPro" id="IPR011050">
    <property type="entry name" value="Pectin_lyase_fold/virulence"/>
</dbReference>
<dbReference type="Pfam" id="PF05860">
    <property type="entry name" value="TPS"/>
    <property type="match status" value="1"/>
</dbReference>
<keyword evidence="2" id="KW-0732">Signal</keyword>
<gene>
    <name evidence="4" type="ORF">CAL25_16535</name>
</gene>
<reference evidence="4 5" key="1">
    <citation type="submission" date="2017-05" db="EMBL/GenBank/DDBJ databases">
        <title>Complete and WGS of Bordetella genogroups.</title>
        <authorList>
            <person name="Spilker T."/>
            <person name="LiPuma J."/>
        </authorList>
    </citation>
    <scope>NUCLEOTIDE SEQUENCE [LARGE SCALE GENOMIC DNA]</scope>
    <source>
        <strain evidence="4 5">AU10456</strain>
    </source>
</reference>
<dbReference type="InterPro" id="IPR008638">
    <property type="entry name" value="FhaB/CdiA-like_TPS"/>
</dbReference>
<evidence type="ECO:0000259" key="3">
    <source>
        <dbReference type="SMART" id="SM00912"/>
    </source>
</evidence>
<comment type="caution">
    <text evidence="4">The sequence shown here is derived from an EMBL/GenBank/DDBJ whole genome shotgun (WGS) entry which is preliminary data.</text>
</comment>
<feature type="chain" id="PRO_5012356556" evidence="2">
    <location>
        <begin position="24"/>
        <end position="2678"/>
    </location>
</feature>
<evidence type="ECO:0000313" key="4">
    <source>
        <dbReference type="EMBL" id="OZI47993.1"/>
    </source>
</evidence>
<dbReference type="Gene3D" id="2.160.20.10">
    <property type="entry name" value="Single-stranded right-handed beta-helix, Pectin lyase-like"/>
    <property type="match status" value="1"/>
</dbReference>
<feature type="signal peptide" evidence="2">
    <location>
        <begin position="1"/>
        <end position="23"/>
    </location>
</feature>
<dbReference type="NCBIfam" id="TIGR01901">
    <property type="entry name" value="adhes_NPXG"/>
    <property type="match status" value="1"/>
</dbReference>
<dbReference type="InterPro" id="IPR008619">
    <property type="entry name" value="Filamentous_hemagglutn_rpt"/>
</dbReference>
<dbReference type="InterPro" id="IPR010069">
    <property type="entry name" value="CdiA_FHA1_rpt"/>
</dbReference>
<dbReference type="EMBL" id="NEVP01000010">
    <property type="protein sequence ID" value="OZI47993.1"/>
    <property type="molecule type" value="Genomic_DNA"/>
</dbReference>